<organism evidence="2 3">
    <name type="scientific">Ferrimonas marina</name>
    <dbReference type="NCBI Taxonomy" id="299255"/>
    <lineage>
        <taxon>Bacteria</taxon>
        <taxon>Pseudomonadati</taxon>
        <taxon>Pseudomonadota</taxon>
        <taxon>Gammaproteobacteria</taxon>
        <taxon>Alteromonadales</taxon>
        <taxon>Ferrimonadaceae</taxon>
        <taxon>Ferrimonas</taxon>
    </lineage>
</organism>
<dbReference type="SUPFAM" id="SSF52402">
    <property type="entry name" value="Adenine nucleotide alpha hydrolases-like"/>
    <property type="match status" value="1"/>
</dbReference>
<keyword evidence="3" id="KW-1185">Reference proteome</keyword>
<dbReference type="Proteomes" id="UP000184268">
    <property type="component" value="Unassembled WGS sequence"/>
</dbReference>
<evidence type="ECO:0000313" key="2">
    <source>
        <dbReference type="EMBL" id="SHH56595.1"/>
    </source>
</evidence>
<dbReference type="OrthoDB" id="9774475at2"/>
<evidence type="ECO:0000313" key="3">
    <source>
        <dbReference type="Proteomes" id="UP000184268"/>
    </source>
</evidence>
<keyword evidence="2" id="KW-0808">Transferase</keyword>
<gene>
    <name evidence="2" type="ORF">SAMN02745129_2358</name>
</gene>
<name>A0A1M5U0I8_9GAMM</name>
<feature type="region of interest" description="Disordered" evidence="1">
    <location>
        <begin position="681"/>
        <end position="706"/>
    </location>
</feature>
<proteinExistence type="predicted"/>
<dbReference type="InterPro" id="IPR014729">
    <property type="entry name" value="Rossmann-like_a/b/a_fold"/>
</dbReference>
<dbReference type="EMBL" id="FQXG01000003">
    <property type="protein sequence ID" value="SHH56595.1"/>
    <property type="molecule type" value="Genomic_DNA"/>
</dbReference>
<dbReference type="Gene3D" id="3.40.50.620">
    <property type="entry name" value="HUPs"/>
    <property type="match status" value="1"/>
</dbReference>
<reference evidence="2 3" key="1">
    <citation type="submission" date="2016-11" db="EMBL/GenBank/DDBJ databases">
        <authorList>
            <person name="Jaros S."/>
            <person name="Januszkiewicz K."/>
            <person name="Wedrychowicz H."/>
        </authorList>
    </citation>
    <scope>NUCLEOTIDE SEQUENCE [LARGE SCALE GENOMIC DNA]</scope>
    <source>
        <strain evidence="2 3">DSM 16917</strain>
    </source>
</reference>
<dbReference type="AlphaFoldDB" id="A0A1M5U0I8"/>
<dbReference type="RefSeq" id="WP_067655739.1">
    <property type="nucleotide sequence ID" value="NZ_FQXG01000003.1"/>
</dbReference>
<dbReference type="GO" id="GO:0016740">
    <property type="term" value="F:transferase activity"/>
    <property type="evidence" value="ECO:0007669"/>
    <property type="project" value="UniProtKB-KW"/>
</dbReference>
<evidence type="ECO:0000256" key="1">
    <source>
        <dbReference type="SAM" id="MobiDB-lite"/>
    </source>
</evidence>
<accession>A0A1M5U0I8</accession>
<protein>
    <submittedName>
        <fullName evidence="2">3'-phosphoadenosine 5'-phosphosulfate sulfotransferase (PAPS reductase)/FAD synthetase</fullName>
    </submittedName>
</protein>
<dbReference type="STRING" id="299255.SAMN02745129_2358"/>
<sequence length="1139" mass="127310">MLAIDISGNVNQQAEAAFTSHEALVAEYLALLAEGYCLQIGLSYGKDSKTVTNAALDAMRRAIDTDLIEADHPLVVVTVDTLLEPENLQCYVPFAARHLQDYCENHDINLQMRIVTPPLHQQLMILFAGAQKLPATAMSGRHADCSLIWKVNQSIAALKQIKQSLPKKYQDRTWVSISGSRSEESSRRSHNMNKQGVRGVKAAALIDRVRKASNKPGQVFKFAPIGDWTVQEVLNYLAHCGDKSMSRTLPNQRIEAFMPHYGVLLQIYGEGSNDVCEMVSNEDGKQEQSKGCGGVARYGCVTCGMVSNDHSAKELLAYPRWAVFGDSTLRFRDYMVRVGTDINQRAYHARAYDPVANCNVLLQPNVLKARVLEHMVQYAAQITVDSQQLHRDFVELYEQGRVDEHPGVQDIMADTTMIPKVRREYRKMYIERLRAAPMFNLFTEQHAVLLSLMWALHGVAALPYRPVKILDDVRKGKRLPFPLTNSELNAKLAAQGRGKWDSDTELNREVPEAIAVQLFKPVKKSFAQLKAEHGDALSAEHLQDYLPIPLENLPTGRDLVMDPFGRPVQRPNTLPTHTRRFQLTYAFDPKTGEEAISAKDGHSDRQINLSRDPALRSQLLSLGRRDLATAFESQHGFKASVEEIHADIIANQAGPVEVSATHEFAQQRLFESEVVDYSGDRKAEPAKGFSRRKRQVNKQTGAMDPGRASLKTYKASTDCVSHRRQVATVGYWMPDFTLSVRTQIDLHDQGTVDLDNMQAGFNIDSERFHAWLKEGAWGLMLAQHDAAMQQRIAKRLPLRAYHGTAPAYFITSNSGVSTSVQFADYMTKALSRTECFHKAGLFNLGQMPSKLIAHHPSVVTMAQHRSQKANHLLAIRHLRNLQRRRVHALGLTNTQDAAARVIQRLDEFAGQYQRVAKQHLAASLLQHRGEQSRTKLDITRYWLLEHGPALTSEKAALALLATQAEQKAIVTDRKALAAVRRAYCQASLEIAKHLDQTGTQLSALVSDHQSQDGFEFGEYCYEITGDTGATDALADWICEQLPGTNHYSTTSYLITMLAFAHGMPQQCAVFGKQDSENTPQKLADRAHLAKEQMKQVHLSAKPRQLEVFSALYRARSQSAELKASRLAMAMGAITKQEAA</sequence>